<proteinExistence type="predicted"/>
<dbReference type="EMBL" id="VXIV02002813">
    <property type="protein sequence ID" value="KAF6022724.1"/>
    <property type="molecule type" value="Genomic_DNA"/>
</dbReference>
<reference evidence="3" key="1">
    <citation type="submission" date="2020-06" db="EMBL/GenBank/DDBJ databases">
        <title>Draft genome of Bugula neritina, a colonial animal packing powerful symbionts and potential medicines.</title>
        <authorList>
            <person name="Rayko M."/>
        </authorList>
    </citation>
    <scope>NUCLEOTIDE SEQUENCE [LARGE SCALE GENOMIC DNA]</scope>
    <source>
        <strain evidence="3">Kwan_BN1</strain>
    </source>
</reference>
<gene>
    <name evidence="3" type="ORF">EB796_018970</name>
</gene>
<keyword evidence="2" id="KW-1133">Transmembrane helix</keyword>
<protein>
    <submittedName>
        <fullName evidence="3">Uncharacterized protein</fullName>
    </submittedName>
</protein>
<feature type="transmembrane region" description="Helical" evidence="2">
    <location>
        <begin position="38"/>
        <end position="62"/>
    </location>
</feature>
<evidence type="ECO:0000313" key="3">
    <source>
        <dbReference type="EMBL" id="KAF6022724.1"/>
    </source>
</evidence>
<evidence type="ECO:0000256" key="1">
    <source>
        <dbReference type="SAM" id="MobiDB-lite"/>
    </source>
</evidence>
<sequence length="96" mass="11323">MLKTQLEALRSQNISKSGGLNNERKRERNKRMRANQSVSVTLLTFICQTLVYLFTLLVIQFFLPTIFFWYLHEPGNICLLENLGHIIFDVLMYITR</sequence>
<feature type="region of interest" description="Disordered" evidence="1">
    <location>
        <begin position="1"/>
        <end position="32"/>
    </location>
</feature>
<dbReference type="Proteomes" id="UP000593567">
    <property type="component" value="Unassembled WGS sequence"/>
</dbReference>
<comment type="caution">
    <text evidence="3">The sequence shown here is derived from an EMBL/GenBank/DDBJ whole genome shotgun (WGS) entry which is preliminary data.</text>
</comment>
<evidence type="ECO:0000313" key="4">
    <source>
        <dbReference type="Proteomes" id="UP000593567"/>
    </source>
</evidence>
<name>A0A7J7JAL1_BUGNE</name>
<feature type="compositionally biased region" description="Polar residues" evidence="1">
    <location>
        <begin position="10"/>
        <end position="20"/>
    </location>
</feature>
<accession>A0A7J7JAL1</accession>
<keyword evidence="4" id="KW-1185">Reference proteome</keyword>
<dbReference type="AlphaFoldDB" id="A0A7J7JAL1"/>
<organism evidence="3 4">
    <name type="scientific">Bugula neritina</name>
    <name type="common">Brown bryozoan</name>
    <name type="synonym">Sertularia neritina</name>
    <dbReference type="NCBI Taxonomy" id="10212"/>
    <lineage>
        <taxon>Eukaryota</taxon>
        <taxon>Metazoa</taxon>
        <taxon>Spiralia</taxon>
        <taxon>Lophotrochozoa</taxon>
        <taxon>Bryozoa</taxon>
        <taxon>Gymnolaemata</taxon>
        <taxon>Cheilostomatida</taxon>
        <taxon>Flustrina</taxon>
        <taxon>Buguloidea</taxon>
        <taxon>Bugulidae</taxon>
        <taxon>Bugula</taxon>
    </lineage>
</organism>
<keyword evidence="2" id="KW-0472">Membrane</keyword>
<keyword evidence="2" id="KW-0812">Transmembrane</keyword>
<evidence type="ECO:0000256" key="2">
    <source>
        <dbReference type="SAM" id="Phobius"/>
    </source>
</evidence>